<dbReference type="EMBL" id="JBBWRZ010000014">
    <property type="protein sequence ID" value="KAK8223193.1"/>
    <property type="molecule type" value="Genomic_DNA"/>
</dbReference>
<dbReference type="Proteomes" id="UP001492380">
    <property type="component" value="Unassembled WGS sequence"/>
</dbReference>
<sequence>MERAIARLQRRRRIWKAEKTPKPSKPSAAAEIQSRLLSLPRELRDQIFEYVLVAGLLQIRPVNVSDRYCPSTISKAAICRRSTFQTESWNYECRKRIELTSSYEIACSRGDEVPTITSLEEPPTVSLLQTCRQIYQEGAEIFYSKNTFYFGARHNEWLIPAALAFFNDRSPQAMKWIKRIKIMIGHEVGAAIGHWSFHRNATWDEVKLFKKVLQEQLPALDDISIIYKGWPVDVLADKNSGEWSLARRFLDAGYGPPEQAATGVGILLLLHDFKRVSIVILAQDGCDDEGWPNQLVAFAALLRSRLLKGGEKLGHSNIVLRHRHYTQQVHHAETGDAVMNRRSDARAFVASCDDDESGRSFLKPATHPSPLWIDLNHWVGKFGSPPIFESLHPESDRYYFWDKASDYCASDNGDTDSLKDIALEDDNPEPCQLENFTKGRWCKQHIKDQFARDEAYDTFKSGLALQRFWECRCTRHEKCDGGEYCFHKACRLGARSTS</sequence>
<evidence type="ECO:0000313" key="2">
    <source>
        <dbReference type="EMBL" id="KAK8223193.1"/>
    </source>
</evidence>
<name>A0ABR1Y9P9_9PEZI</name>
<dbReference type="PANTHER" id="PTHR42085">
    <property type="entry name" value="F-BOX DOMAIN-CONTAINING PROTEIN"/>
    <property type="match status" value="1"/>
</dbReference>
<evidence type="ECO:0000313" key="3">
    <source>
        <dbReference type="Proteomes" id="UP001492380"/>
    </source>
</evidence>
<dbReference type="InterPro" id="IPR056632">
    <property type="entry name" value="DUF7730"/>
</dbReference>
<dbReference type="PANTHER" id="PTHR42085:SF1">
    <property type="entry name" value="F-BOX DOMAIN-CONTAINING PROTEIN"/>
    <property type="match status" value="1"/>
</dbReference>
<dbReference type="Pfam" id="PF24864">
    <property type="entry name" value="DUF7730"/>
    <property type="match status" value="1"/>
</dbReference>
<reference evidence="2 3" key="1">
    <citation type="submission" date="2024-04" db="EMBL/GenBank/DDBJ databases">
        <title>Phyllosticta paracitricarpa is synonymous to the EU quarantine fungus P. citricarpa based on phylogenomic analyses.</title>
        <authorList>
            <consortium name="Lawrence Berkeley National Laboratory"/>
            <person name="Van Ingen-Buijs V.A."/>
            <person name="Van Westerhoven A.C."/>
            <person name="Haridas S."/>
            <person name="Skiadas P."/>
            <person name="Martin F."/>
            <person name="Groenewald J.Z."/>
            <person name="Crous P.W."/>
            <person name="Seidl M.F."/>
        </authorList>
    </citation>
    <scope>NUCLEOTIDE SEQUENCE [LARGE SCALE GENOMIC DNA]</scope>
    <source>
        <strain evidence="2 3">CBS 123374</strain>
    </source>
</reference>
<keyword evidence="3" id="KW-1185">Reference proteome</keyword>
<gene>
    <name evidence="2" type="ORF">HDK90DRAFT_544751</name>
</gene>
<accession>A0ABR1Y9P9</accession>
<feature type="domain" description="DUF7730" evidence="1">
    <location>
        <begin position="32"/>
        <end position="158"/>
    </location>
</feature>
<comment type="caution">
    <text evidence="2">The sequence shown here is derived from an EMBL/GenBank/DDBJ whole genome shotgun (WGS) entry which is preliminary data.</text>
</comment>
<evidence type="ECO:0000259" key="1">
    <source>
        <dbReference type="Pfam" id="PF24864"/>
    </source>
</evidence>
<proteinExistence type="predicted"/>
<organism evidence="2 3">
    <name type="scientific">Phyllosticta capitalensis</name>
    <dbReference type="NCBI Taxonomy" id="121624"/>
    <lineage>
        <taxon>Eukaryota</taxon>
        <taxon>Fungi</taxon>
        <taxon>Dikarya</taxon>
        <taxon>Ascomycota</taxon>
        <taxon>Pezizomycotina</taxon>
        <taxon>Dothideomycetes</taxon>
        <taxon>Dothideomycetes incertae sedis</taxon>
        <taxon>Botryosphaeriales</taxon>
        <taxon>Phyllostictaceae</taxon>
        <taxon>Phyllosticta</taxon>
    </lineage>
</organism>
<dbReference type="InterPro" id="IPR038883">
    <property type="entry name" value="AN11006-like"/>
</dbReference>
<protein>
    <recommendedName>
        <fullName evidence="1">DUF7730 domain-containing protein</fullName>
    </recommendedName>
</protein>